<dbReference type="EMBL" id="MHWW01000011">
    <property type="protein sequence ID" value="OHB15024.1"/>
    <property type="molecule type" value="Genomic_DNA"/>
</dbReference>
<comment type="caution">
    <text evidence="4">The sequence shown here is derived from an EMBL/GenBank/DDBJ whole genome shotgun (WGS) entry which is preliminary data.</text>
</comment>
<dbReference type="GO" id="GO:0046872">
    <property type="term" value="F:metal ion binding"/>
    <property type="evidence" value="ECO:0007669"/>
    <property type="project" value="UniProtKB-KW"/>
</dbReference>
<dbReference type="PROSITE" id="PS01091">
    <property type="entry name" value="TATD_3"/>
    <property type="match status" value="1"/>
</dbReference>
<dbReference type="Pfam" id="PF01026">
    <property type="entry name" value="TatD_DNase"/>
    <property type="match status" value="1"/>
</dbReference>
<feature type="binding site" evidence="3">
    <location>
        <position position="209"/>
    </location>
    <ligand>
        <name>a divalent metal cation</name>
        <dbReference type="ChEBI" id="CHEBI:60240"/>
        <label>1</label>
    </ligand>
</feature>
<gene>
    <name evidence="4" type="ORF">A2431_03195</name>
</gene>
<evidence type="ECO:0000313" key="5">
    <source>
        <dbReference type="Proteomes" id="UP000177697"/>
    </source>
</evidence>
<evidence type="ECO:0000313" key="4">
    <source>
        <dbReference type="EMBL" id="OHB15024.1"/>
    </source>
</evidence>
<feature type="binding site" evidence="3">
    <location>
        <position position="7"/>
    </location>
    <ligand>
        <name>a divalent metal cation</name>
        <dbReference type="ChEBI" id="CHEBI:60240"/>
        <label>1</label>
    </ligand>
</feature>
<dbReference type="InterPro" id="IPR018228">
    <property type="entry name" value="DNase_TatD-rel_CS"/>
</dbReference>
<keyword evidence="2" id="KW-0378">Hydrolase</keyword>
<dbReference type="PIRSF" id="PIRSF005902">
    <property type="entry name" value="DNase_TatD"/>
    <property type="match status" value="1"/>
</dbReference>
<reference evidence="4 5" key="1">
    <citation type="journal article" date="2016" name="Nat. Commun.">
        <title>Thousands of microbial genomes shed light on interconnected biogeochemical processes in an aquifer system.</title>
        <authorList>
            <person name="Anantharaman K."/>
            <person name="Brown C.T."/>
            <person name="Hug L.A."/>
            <person name="Sharon I."/>
            <person name="Castelle C.J."/>
            <person name="Probst A.J."/>
            <person name="Thomas B.C."/>
            <person name="Singh A."/>
            <person name="Wilkins M.J."/>
            <person name="Karaoz U."/>
            <person name="Brodie E.L."/>
            <person name="Williams K.H."/>
            <person name="Hubbard S.S."/>
            <person name="Banfield J.F."/>
        </authorList>
    </citation>
    <scope>NUCLEOTIDE SEQUENCE [LARGE SCALE GENOMIC DNA]</scope>
</reference>
<dbReference type="GO" id="GO:0016788">
    <property type="term" value="F:hydrolase activity, acting on ester bonds"/>
    <property type="evidence" value="ECO:0007669"/>
    <property type="project" value="InterPro"/>
</dbReference>
<dbReference type="InterPro" id="IPR032466">
    <property type="entry name" value="Metal_Hydrolase"/>
</dbReference>
<feature type="binding site" evidence="3">
    <location>
        <position position="89"/>
    </location>
    <ligand>
        <name>a divalent metal cation</name>
        <dbReference type="ChEBI" id="CHEBI:60240"/>
        <label>1</label>
    </ligand>
</feature>
<sequence length="261" mass="29870">MKYIDIHCHLDSEDYNSDRSEVLARLKNTGGGAITIGPTLEESKKAIEIAEANDNVWACIGVHPEGETEFNENEFEEMVKCPKVVGIGECGLEYFVMKKEETEKFQKELFIKQIKFAIKYDKPLMLHIRPSKKSQDAYLEALDILISYKKEVGEKLRGNVHFFAGDVSIAQKFLDLGFTLSFTGVITFTHDYDEVIKYIPQDSLMSETDAPWVAPVPWRGKRNEPTYVIEVIKKMAEIRGEDFETLNNAIIQNFKRVFLLS</sequence>
<dbReference type="PANTHER" id="PTHR46124">
    <property type="entry name" value="D-AMINOACYL-TRNA DEACYLASE"/>
    <property type="match status" value="1"/>
</dbReference>
<dbReference type="InterPro" id="IPR015991">
    <property type="entry name" value="TatD/YcfH-like"/>
</dbReference>
<keyword evidence="1 3" id="KW-0479">Metal-binding</keyword>
<name>A0A1G2V067_9BACT</name>
<dbReference type="CDD" id="cd01310">
    <property type="entry name" value="TatD_DNAse"/>
    <property type="match status" value="1"/>
</dbReference>
<dbReference type="SUPFAM" id="SSF51556">
    <property type="entry name" value="Metallo-dependent hydrolases"/>
    <property type="match status" value="1"/>
</dbReference>
<feature type="binding site" evidence="3">
    <location>
        <position position="9"/>
    </location>
    <ligand>
        <name>a divalent metal cation</name>
        <dbReference type="ChEBI" id="CHEBI:60240"/>
        <label>1</label>
    </ligand>
</feature>
<accession>A0A1G2V067</accession>
<proteinExistence type="predicted"/>
<dbReference type="PANTHER" id="PTHR46124:SF2">
    <property type="entry name" value="D-AMINOACYL-TRNA DEACYLASE"/>
    <property type="match status" value="1"/>
</dbReference>
<evidence type="ECO:0000256" key="3">
    <source>
        <dbReference type="PIRSR" id="PIRSR005902-1"/>
    </source>
</evidence>
<organism evidence="4 5">
    <name type="scientific">Candidatus Zambryskibacteria bacterium RIFOXYC1_FULL_39_10</name>
    <dbReference type="NCBI Taxonomy" id="1802779"/>
    <lineage>
        <taxon>Bacteria</taxon>
        <taxon>Candidatus Zambryskiibacteriota</taxon>
    </lineage>
</organism>
<dbReference type="Proteomes" id="UP000177697">
    <property type="component" value="Unassembled WGS sequence"/>
</dbReference>
<dbReference type="AlphaFoldDB" id="A0A1G2V067"/>
<dbReference type="InterPro" id="IPR001130">
    <property type="entry name" value="TatD-like"/>
</dbReference>
<feature type="binding site" evidence="3">
    <location>
        <position position="161"/>
    </location>
    <ligand>
        <name>a divalent metal cation</name>
        <dbReference type="ChEBI" id="CHEBI:60240"/>
        <label>2</label>
    </ligand>
</feature>
<protein>
    <recommendedName>
        <fullName evidence="6">Hydrolase TatD</fullName>
    </recommendedName>
</protein>
<dbReference type="Gene3D" id="3.20.20.140">
    <property type="entry name" value="Metal-dependent hydrolases"/>
    <property type="match status" value="1"/>
</dbReference>
<dbReference type="FunFam" id="3.20.20.140:FF:000005">
    <property type="entry name" value="TatD family hydrolase"/>
    <property type="match status" value="1"/>
</dbReference>
<dbReference type="NCBIfam" id="TIGR00010">
    <property type="entry name" value="YchF/TatD family DNA exonuclease"/>
    <property type="match status" value="1"/>
</dbReference>
<feature type="binding site" evidence="3">
    <location>
        <position position="127"/>
    </location>
    <ligand>
        <name>a divalent metal cation</name>
        <dbReference type="ChEBI" id="CHEBI:60240"/>
        <label>2</label>
    </ligand>
</feature>
<evidence type="ECO:0000256" key="1">
    <source>
        <dbReference type="ARBA" id="ARBA00022723"/>
    </source>
</evidence>
<dbReference type="GO" id="GO:0004536">
    <property type="term" value="F:DNA nuclease activity"/>
    <property type="evidence" value="ECO:0007669"/>
    <property type="project" value="InterPro"/>
</dbReference>
<evidence type="ECO:0008006" key="6">
    <source>
        <dbReference type="Google" id="ProtNLM"/>
    </source>
</evidence>
<dbReference type="GO" id="GO:0005829">
    <property type="term" value="C:cytosol"/>
    <property type="evidence" value="ECO:0007669"/>
    <property type="project" value="TreeGrafter"/>
</dbReference>
<evidence type="ECO:0000256" key="2">
    <source>
        <dbReference type="ARBA" id="ARBA00022801"/>
    </source>
</evidence>